<dbReference type="InterPro" id="IPR001228">
    <property type="entry name" value="IspD"/>
</dbReference>
<evidence type="ECO:0000256" key="6">
    <source>
        <dbReference type="ARBA" id="ARBA00023229"/>
    </source>
</evidence>
<dbReference type="GO" id="GO:0019288">
    <property type="term" value="P:isopentenyl diphosphate biosynthetic process, methylerythritol 4-phosphate pathway"/>
    <property type="evidence" value="ECO:0007669"/>
    <property type="project" value="UniProtKB-UniRule"/>
</dbReference>
<dbReference type="Gene3D" id="3.90.550.10">
    <property type="entry name" value="Spore Coat Polysaccharide Biosynthesis Protein SpsA, Chain A"/>
    <property type="match status" value="1"/>
</dbReference>
<accession>A0A9P3TDJ6</accession>
<dbReference type="InterPro" id="IPR034683">
    <property type="entry name" value="IspD/TarI"/>
</dbReference>
<dbReference type="EMBL" id="DACSUM010000069">
    <property type="protein sequence ID" value="HAT3584734.1"/>
    <property type="molecule type" value="Genomic_DNA"/>
</dbReference>
<dbReference type="PROSITE" id="PS01295">
    <property type="entry name" value="ISPD"/>
    <property type="match status" value="1"/>
</dbReference>
<dbReference type="CDD" id="cd02516">
    <property type="entry name" value="CDP-ME_synthetase"/>
    <property type="match status" value="1"/>
</dbReference>
<comment type="caution">
    <text evidence="8">The sequence shown here is derived from an EMBL/GenBank/DDBJ whole genome shotgun (WGS) entry which is preliminary data.</text>
</comment>
<dbReference type="InterPro" id="IPR050088">
    <property type="entry name" value="IspD/TarI_cytidylyltransf_bact"/>
</dbReference>
<dbReference type="HAMAP" id="MF_00108">
    <property type="entry name" value="IspD"/>
    <property type="match status" value="1"/>
</dbReference>
<evidence type="ECO:0000256" key="7">
    <source>
        <dbReference type="HAMAP-Rule" id="MF_00108"/>
    </source>
</evidence>
<dbReference type="InterPro" id="IPR018294">
    <property type="entry name" value="ISPD_synthase_CS"/>
</dbReference>
<proteinExistence type="inferred from homology"/>
<reference evidence="8" key="2">
    <citation type="submission" date="2020-10" db="EMBL/GenBank/DDBJ databases">
        <authorList>
            <consortium name="NCBI Pathogen Detection Project"/>
        </authorList>
    </citation>
    <scope>NUCLEOTIDE SEQUENCE</scope>
    <source>
        <strain evidence="8">CAVp300</strain>
    </source>
</reference>
<evidence type="ECO:0000313" key="9">
    <source>
        <dbReference type="Proteomes" id="UP000867740"/>
    </source>
</evidence>
<feature type="site" description="Positions MEP for the nucleophilic attack" evidence="7">
    <location>
        <position position="157"/>
    </location>
</feature>
<evidence type="ECO:0000256" key="3">
    <source>
        <dbReference type="ARBA" id="ARBA00009789"/>
    </source>
</evidence>
<name>A0A9P3TDJ6_KLUIN</name>
<comment type="pathway">
    <text evidence="2 7">Isoprenoid biosynthesis; isopentenyl diphosphate biosynthesis via DXP pathway; isopentenyl diphosphate from 1-deoxy-D-xylulose 5-phosphate: step 2/6.</text>
</comment>
<evidence type="ECO:0000313" key="8">
    <source>
        <dbReference type="EMBL" id="HAT3584734.1"/>
    </source>
</evidence>
<comment type="subunit">
    <text evidence="7">Homodimer.</text>
</comment>
<dbReference type="InterPro" id="IPR029044">
    <property type="entry name" value="Nucleotide-diphossugar_trans"/>
</dbReference>
<dbReference type="PANTHER" id="PTHR32125">
    <property type="entry name" value="2-C-METHYL-D-ERYTHRITOL 4-PHOSPHATE CYTIDYLYLTRANSFERASE, CHLOROPLASTIC"/>
    <property type="match status" value="1"/>
</dbReference>
<dbReference type="RefSeq" id="WP_047369079.1">
    <property type="nucleotide sequence ID" value="NZ_CABMNU010000005.1"/>
</dbReference>
<feature type="site" description="Transition state stabilizer" evidence="7">
    <location>
        <position position="27"/>
    </location>
</feature>
<dbReference type="FunFam" id="3.90.550.10:FF:000003">
    <property type="entry name" value="2-C-methyl-D-erythritol 4-phosphate cytidylyltransferase"/>
    <property type="match status" value="1"/>
</dbReference>
<dbReference type="NCBIfam" id="TIGR00453">
    <property type="entry name" value="ispD"/>
    <property type="match status" value="1"/>
</dbReference>
<comment type="catalytic activity">
    <reaction evidence="1 7">
        <text>2-C-methyl-D-erythritol 4-phosphate + CTP + H(+) = 4-CDP-2-C-methyl-D-erythritol + diphosphate</text>
        <dbReference type="Rhea" id="RHEA:13429"/>
        <dbReference type="ChEBI" id="CHEBI:15378"/>
        <dbReference type="ChEBI" id="CHEBI:33019"/>
        <dbReference type="ChEBI" id="CHEBI:37563"/>
        <dbReference type="ChEBI" id="CHEBI:57823"/>
        <dbReference type="ChEBI" id="CHEBI:58262"/>
        <dbReference type="EC" id="2.7.7.60"/>
    </reaction>
</comment>
<organism evidence="8 9">
    <name type="scientific">Kluyvera intermedia</name>
    <name type="common">Enterobacter intermedius</name>
    <dbReference type="NCBI Taxonomy" id="61648"/>
    <lineage>
        <taxon>Bacteria</taxon>
        <taxon>Pseudomonadati</taxon>
        <taxon>Pseudomonadota</taxon>
        <taxon>Gammaproteobacteria</taxon>
        <taxon>Enterobacterales</taxon>
        <taxon>Enterobacteriaceae</taxon>
        <taxon>Kluyvera</taxon>
    </lineage>
</organism>
<evidence type="ECO:0000256" key="1">
    <source>
        <dbReference type="ARBA" id="ARBA00001282"/>
    </source>
</evidence>
<dbReference type="AlphaFoldDB" id="A0A9P3TDJ6"/>
<evidence type="ECO:0000256" key="5">
    <source>
        <dbReference type="ARBA" id="ARBA00022695"/>
    </source>
</evidence>
<keyword evidence="4 7" id="KW-0808">Transferase</keyword>
<keyword evidence="6 7" id="KW-0414">Isoprene biosynthesis</keyword>
<keyword evidence="5 7" id="KW-0548">Nucleotidyltransferase</keyword>
<gene>
    <name evidence="7 8" type="primary">ispD</name>
    <name evidence="8" type="ORF">I8531_005135</name>
</gene>
<comment type="function">
    <text evidence="7">Catalyzes the formation of 4-diphosphocytidyl-2-C-methyl-D-erythritol from CTP and 2-C-methyl-D-erythritol 4-phosphate (MEP).</text>
</comment>
<feature type="site" description="Positions MEP for the nucleophilic attack" evidence="7">
    <location>
        <position position="213"/>
    </location>
</feature>
<dbReference type="Pfam" id="PF01128">
    <property type="entry name" value="IspD"/>
    <property type="match status" value="1"/>
</dbReference>
<dbReference type="SUPFAM" id="SSF53448">
    <property type="entry name" value="Nucleotide-diphospho-sugar transferases"/>
    <property type="match status" value="1"/>
</dbReference>
<feature type="site" description="Transition state stabilizer" evidence="7">
    <location>
        <position position="20"/>
    </location>
</feature>
<protein>
    <recommendedName>
        <fullName evidence="7">2-C-methyl-D-erythritol 4-phosphate cytidylyltransferase</fullName>
        <ecNumber evidence="7">2.7.7.60</ecNumber>
    </recommendedName>
    <alternativeName>
        <fullName evidence="7">4-diphosphocytidyl-2C-methyl-D-erythritol synthase</fullName>
    </alternativeName>
    <alternativeName>
        <fullName evidence="7">MEP cytidylyltransferase</fullName>
        <shortName evidence="7">MCT</shortName>
    </alternativeName>
</protein>
<dbReference type="EC" id="2.7.7.60" evidence="7"/>
<dbReference type="PANTHER" id="PTHR32125:SF4">
    <property type="entry name" value="2-C-METHYL-D-ERYTHRITOL 4-PHOSPHATE CYTIDYLYLTRANSFERASE, CHLOROPLASTIC"/>
    <property type="match status" value="1"/>
</dbReference>
<dbReference type="Proteomes" id="UP000867740">
    <property type="component" value="Unassembled WGS sequence"/>
</dbReference>
<reference evidence="8" key="1">
    <citation type="journal article" date="2018" name="Genome Biol.">
        <title>SKESA: strategic k-mer extension for scrupulous assemblies.</title>
        <authorList>
            <person name="Souvorov A."/>
            <person name="Agarwala R."/>
            <person name="Lipman D.J."/>
        </authorList>
    </citation>
    <scope>NUCLEOTIDE SEQUENCE</scope>
    <source>
        <strain evidence="8">CAVp300</strain>
    </source>
</reference>
<sequence length="236" mass="25590">MSVIIPDVCAVVPAAGFGRRMQTECPKQYLSIGDKTILEHAVAALLANPHVGRVIIAVSPGDERFARLPLAQHPAITVVAGGAERADSVLAGLKAAQGAQWVLVHDAARPCLHQDDLNRLLTLRETSRVGGILAAPVRDTMKRAEPGKTAIAHTVERNDLWHALTPQFFPLELLHDCLTRALNDGATITDEASALEYCGFHPELVAGRADNIKVTRPEDLKLAEFYLTHSEHQEKA</sequence>
<dbReference type="GO" id="GO:0050518">
    <property type="term" value="F:2-C-methyl-D-erythritol 4-phosphate cytidylyltransferase activity"/>
    <property type="evidence" value="ECO:0007669"/>
    <property type="project" value="UniProtKB-UniRule"/>
</dbReference>
<evidence type="ECO:0000256" key="4">
    <source>
        <dbReference type="ARBA" id="ARBA00022679"/>
    </source>
</evidence>
<evidence type="ECO:0000256" key="2">
    <source>
        <dbReference type="ARBA" id="ARBA00004787"/>
    </source>
</evidence>
<comment type="similarity">
    <text evidence="3 7">Belongs to the IspD/TarI cytidylyltransferase family. IspD subfamily.</text>
</comment>